<reference evidence="7 8" key="1">
    <citation type="submission" date="2019-05" db="EMBL/GenBank/DDBJ databases">
        <title>Psychrobacillus vulpis sp. nov., a new species isolated from feces of a red fox that inhabits in The Tablas de Daimiel Natural Park, Albacete, Spain.</title>
        <authorList>
            <person name="Rodriguez M."/>
            <person name="Reina J.C."/>
            <person name="Bejar V."/>
            <person name="Llamas I."/>
        </authorList>
    </citation>
    <scope>NUCLEOTIDE SEQUENCE [LARGE SCALE GENOMIC DNA]</scope>
    <source>
        <strain evidence="7 8">NHI-2</strain>
    </source>
</reference>
<feature type="transmembrane region" description="Helical" evidence="5">
    <location>
        <begin position="100"/>
        <end position="121"/>
    </location>
</feature>
<feature type="transmembrane region" description="Helical" evidence="5">
    <location>
        <begin position="64"/>
        <end position="88"/>
    </location>
</feature>
<dbReference type="GO" id="GO:0016020">
    <property type="term" value="C:membrane"/>
    <property type="evidence" value="ECO:0007669"/>
    <property type="project" value="UniProtKB-SubCell"/>
</dbReference>
<evidence type="ECO:0000313" key="7">
    <source>
        <dbReference type="EMBL" id="TQR12718.1"/>
    </source>
</evidence>
<name>A0A544T5Q2_9BACI</name>
<feature type="transmembrane region" description="Helical" evidence="5">
    <location>
        <begin position="32"/>
        <end position="52"/>
    </location>
</feature>
<protein>
    <recommendedName>
        <fullName evidence="6">O-antigen ligase-related domain-containing protein</fullName>
    </recommendedName>
</protein>
<feature type="transmembrane region" description="Helical" evidence="5">
    <location>
        <begin position="419"/>
        <end position="434"/>
    </location>
</feature>
<feature type="transmembrane region" description="Helical" evidence="5">
    <location>
        <begin position="396"/>
        <end position="413"/>
    </location>
</feature>
<keyword evidence="3 5" id="KW-1133">Transmembrane helix</keyword>
<dbReference type="OrthoDB" id="2806172at2"/>
<feature type="domain" description="O-antigen ligase-related" evidence="6">
    <location>
        <begin position="217"/>
        <end position="373"/>
    </location>
</feature>
<gene>
    <name evidence="7" type="ORF">FG383_13300</name>
</gene>
<evidence type="ECO:0000256" key="1">
    <source>
        <dbReference type="ARBA" id="ARBA00004141"/>
    </source>
</evidence>
<evidence type="ECO:0000256" key="2">
    <source>
        <dbReference type="ARBA" id="ARBA00022692"/>
    </source>
</evidence>
<comment type="caution">
    <text evidence="7">The sequence shown here is derived from an EMBL/GenBank/DDBJ whole genome shotgun (WGS) entry which is preliminary data.</text>
</comment>
<feature type="transmembrane region" description="Helical" evidence="5">
    <location>
        <begin position="215"/>
        <end position="231"/>
    </location>
</feature>
<feature type="transmembrane region" description="Helical" evidence="5">
    <location>
        <begin position="261"/>
        <end position="282"/>
    </location>
</feature>
<feature type="transmembrane region" description="Helical" evidence="5">
    <location>
        <begin position="192"/>
        <end position="208"/>
    </location>
</feature>
<dbReference type="AlphaFoldDB" id="A0A544T5Q2"/>
<evidence type="ECO:0000256" key="3">
    <source>
        <dbReference type="ARBA" id="ARBA00022989"/>
    </source>
</evidence>
<dbReference type="InterPro" id="IPR007016">
    <property type="entry name" value="O-antigen_ligase-rel_domated"/>
</dbReference>
<evidence type="ECO:0000256" key="5">
    <source>
        <dbReference type="SAM" id="Phobius"/>
    </source>
</evidence>
<feature type="transmembrane region" description="Helical" evidence="5">
    <location>
        <begin position="365"/>
        <end position="384"/>
    </location>
</feature>
<feature type="transmembrane region" description="Helical" evidence="5">
    <location>
        <begin position="237"/>
        <end position="254"/>
    </location>
</feature>
<feature type="transmembrane region" description="Helical" evidence="5">
    <location>
        <begin position="133"/>
        <end position="161"/>
    </location>
</feature>
<keyword evidence="8" id="KW-1185">Reference proteome</keyword>
<keyword evidence="2 5" id="KW-0812">Transmembrane</keyword>
<accession>A0A544T5Q2</accession>
<feature type="transmembrane region" description="Helical" evidence="5">
    <location>
        <begin position="9"/>
        <end position="26"/>
    </location>
</feature>
<sequence>MQVKSIQKFFIYLFFFTGPFVVSSIYQNVSVIPTSLLVSILLIITSSIVIFKKGHLKIDSLSKSVIVLFFLPIFLSTITIILNIFFIEDLDYKSFLETDFVNRLINVLVYFFVTFLLVDYINNENKNKIFKMISLYLFGCIFMLAFGVWQLLHFVFGIPFLELDTRSLLHSVDVSIAQFNFRLTSLANEPSFFAPFIIDSIILSFLFIKKSLYRILFILFATMVLFFTFSGGGYVNLLLVVVSLLVILNIGIYNKFKYKTVLLASFLTILFSILGVFIFNIFNVGKILYPVLGRFDTMFDSTGSARTYMVTQPFKWIFEYKVWNILFGLGPNSFEYLKYVKKLPSGEPIHSTSNNLFTDFTFENGFVGLICVISIFIIIMRRVLINLKIEVNKYSVVTYMLLVHLFITSMYRADYLSPRFWIIILIIIYLVKNFKELKYFEDK</sequence>
<dbReference type="Pfam" id="PF04932">
    <property type="entry name" value="Wzy_C"/>
    <property type="match status" value="1"/>
</dbReference>
<organism evidence="7 8">
    <name type="scientific">Psychrobacillus soli</name>
    <dbReference type="NCBI Taxonomy" id="1543965"/>
    <lineage>
        <taxon>Bacteria</taxon>
        <taxon>Bacillati</taxon>
        <taxon>Bacillota</taxon>
        <taxon>Bacilli</taxon>
        <taxon>Bacillales</taxon>
        <taxon>Bacillaceae</taxon>
        <taxon>Psychrobacillus</taxon>
    </lineage>
</organism>
<evidence type="ECO:0000256" key="4">
    <source>
        <dbReference type="ARBA" id="ARBA00023136"/>
    </source>
</evidence>
<evidence type="ECO:0000259" key="6">
    <source>
        <dbReference type="Pfam" id="PF04932"/>
    </source>
</evidence>
<keyword evidence="4 5" id="KW-0472">Membrane</keyword>
<dbReference type="EMBL" id="VDGG01000027">
    <property type="protein sequence ID" value="TQR12718.1"/>
    <property type="molecule type" value="Genomic_DNA"/>
</dbReference>
<dbReference type="Proteomes" id="UP000318937">
    <property type="component" value="Unassembled WGS sequence"/>
</dbReference>
<comment type="subcellular location">
    <subcellularLocation>
        <location evidence="1">Membrane</location>
        <topology evidence="1">Multi-pass membrane protein</topology>
    </subcellularLocation>
</comment>
<proteinExistence type="predicted"/>
<evidence type="ECO:0000313" key="8">
    <source>
        <dbReference type="Proteomes" id="UP000318937"/>
    </source>
</evidence>
<dbReference type="RefSeq" id="WP_142607881.1">
    <property type="nucleotide sequence ID" value="NZ_VDGG01000027.1"/>
</dbReference>